<accession>A0AC34QTZ7</accession>
<reference evidence="2" key="1">
    <citation type="submission" date="2022-11" db="UniProtKB">
        <authorList>
            <consortium name="WormBaseParasite"/>
        </authorList>
    </citation>
    <scope>IDENTIFICATION</scope>
</reference>
<proteinExistence type="predicted"/>
<dbReference type="WBParaSite" id="JU765_v2.g19375.t1">
    <property type="protein sequence ID" value="JU765_v2.g19375.t1"/>
    <property type="gene ID" value="JU765_v2.g19375"/>
</dbReference>
<evidence type="ECO:0000313" key="1">
    <source>
        <dbReference type="Proteomes" id="UP000887576"/>
    </source>
</evidence>
<organism evidence="1 2">
    <name type="scientific">Panagrolaimus sp. JU765</name>
    <dbReference type="NCBI Taxonomy" id="591449"/>
    <lineage>
        <taxon>Eukaryota</taxon>
        <taxon>Metazoa</taxon>
        <taxon>Ecdysozoa</taxon>
        <taxon>Nematoda</taxon>
        <taxon>Chromadorea</taxon>
        <taxon>Rhabditida</taxon>
        <taxon>Tylenchina</taxon>
        <taxon>Panagrolaimomorpha</taxon>
        <taxon>Panagrolaimoidea</taxon>
        <taxon>Panagrolaimidae</taxon>
        <taxon>Panagrolaimus</taxon>
    </lineage>
</organism>
<protein>
    <submittedName>
        <fullName evidence="2">BTB domain-containing protein</fullName>
    </submittedName>
</protein>
<name>A0AC34QTZ7_9BILA</name>
<dbReference type="Proteomes" id="UP000887576">
    <property type="component" value="Unplaced"/>
</dbReference>
<sequence>MVLKIVQKYSIIIPETAIDNSARFVGPKIQIHVFKNHTFYVVCREKEDYIGFYLYFDCPSPVTVDYTLTVGTIVRSFAYKYERIDGYGNPQIGRRNVLFKNGLMKADLKIVMEMESVEIEHRTLPNLALLNDEKFKDFIFCVGNQEIKVHKNIIAVASPVFAAMLEPHCKEFKEGKVNIEDFDFETVNDGVHFMYTKEIAYNLSIKELFNLYKFADKYDLVDAGEILEILENRINLTTLDEILNFLKQTSLEKVYQKCVTFFSIDFEKKCQEYKEFDKLDNDFLGDVAKRIRNGKKTVP</sequence>
<evidence type="ECO:0000313" key="2">
    <source>
        <dbReference type="WBParaSite" id="JU765_v2.g19375.t1"/>
    </source>
</evidence>